<dbReference type="InterPro" id="IPR039556">
    <property type="entry name" value="ICL/PEPM"/>
</dbReference>
<dbReference type="Gene3D" id="3.20.20.60">
    <property type="entry name" value="Phosphoenolpyruvate-binding domains"/>
    <property type="match status" value="1"/>
</dbReference>
<name>A0A2T0X0X4_9RHOB</name>
<proteinExistence type="predicted"/>
<dbReference type="InterPro" id="IPR040442">
    <property type="entry name" value="Pyrv_kinase-like_dom_sf"/>
</dbReference>
<evidence type="ECO:0000313" key="2">
    <source>
        <dbReference type="Proteomes" id="UP000238801"/>
    </source>
</evidence>
<dbReference type="AlphaFoldDB" id="A0A2T0X0X4"/>
<comment type="caution">
    <text evidence="1">The sequence shown here is derived from an EMBL/GenBank/DDBJ whole genome shotgun (WGS) entry which is preliminary data.</text>
</comment>
<dbReference type="InterPro" id="IPR015813">
    <property type="entry name" value="Pyrv/PenolPyrv_kinase-like_dom"/>
</dbReference>
<dbReference type="GO" id="GO:0016829">
    <property type="term" value="F:lyase activity"/>
    <property type="evidence" value="ECO:0007669"/>
    <property type="project" value="UniProtKB-KW"/>
</dbReference>
<dbReference type="SUPFAM" id="SSF51621">
    <property type="entry name" value="Phosphoenolpyruvate/pyruvate domain"/>
    <property type="match status" value="1"/>
</dbReference>
<dbReference type="CDD" id="cd00377">
    <property type="entry name" value="ICL_PEPM"/>
    <property type="match status" value="1"/>
</dbReference>
<dbReference type="Proteomes" id="UP000238801">
    <property type="component" value="Unassembled WGS sequence"/>
</dbReference>
<keyword evidence="2" id="KW-1185">Reference proteome</keyword>
<protein>
    <submittedName>
        <fullName evidence="1">2-methylisocitrate lyase-like PEP mutase family enzyme</fullName>
    </submittedName>
</protein>
<reference evidence="1 2" key="1">
    <citation type="submission" date="2018-03" db="EMBL/GenBank/DDBJ databases">
        <title>Genomic Encyclopedia of Archaeal and Bacterial Type Strains, Phase II (KMG-II): from individual species to whole genera.</title>
        <authorList>
            <person name="Goeker M."/>
        </authorList>
    </citation>
    <scope>NUCLEOTIDE SEQUENCE [LARGE SCALE GENOMIC DNA]</scope>
    <source>
        <strain evidence="1 2">DSM 29318</strain>
    </source>
</reference>
<evidence type="ECO:0000313" key="1">
    <source>
        <dbReference type="EMBL" id="PRY92599.1"/>
    </source>
</evidence>
<accession>A0A2T0X0X4</accession>
<organism evidence="1 2">
    <name type="scientific">Hasllibacter halocynthiae</name>
    <dbReference type="NCBI Taxonomy" id="595589"/>
    <lineage>
        <taxon>Bacteria</taxon>
        <taxon>Pseudomonadati</taxon>
        <taxon>Pseudomonadota</taxon>
        <taxon>Alphaproteobacteria</taxon>
        <taxon>Rhodobacterales</taxon>
        <taxon>Roseobacteraceae</taxon>
        <taxon>Hasllibacter</taxon>
    </lineage>
</organism>
<dbReference type="EMBL" id="PVTT01000002">
    <property type="protein sequence ID" value="PRY92599.1"/>
    <property type="molecule type" value="Genomic_DNA"/>
</dbReference>
<gene>
    <name evidence="1" type="ORF">BCF33_1449</name>
</gene>
<dbReference type="Pfam" id="PF13714">
    <property type="entry name" value="PEP_mutase"/>
    <property type="match status" value="1"/>
</dbReference>
<keyword evidence="1" id="KW-0456">Lyase</keyword>
<dbReference type="PANTHER" id="PTHR42905:SF16">
    <property type="entry name" value="CARBOXYPHOSPHONOENOLPYRUVATE PHOSPHONOMUTASE-LIKE PROTEIN (AFU_ORTHOLOGUE AFUA_5G07230)"/>
    <property type="match status" value="1"/>
</dbReference>
<sequence length="265" mass="27225">MLWRLAMNLRDLHVPGDSFVLANAWDRGTARLFEGLGAKAVATSSVAHAFTLGRTDGAVTLDEALGQAAALAGAVDVPLAIDFEDGFARVPEDFVGIVARAAATGAAGISVEDHRRDAAPYPLEEAVARVGAAAAACRAQGLHLTARADGVMHGAYDVAEAVRRLTAFAGAGADCLYAPALPDDDAIRRIVAIGPPVNVLAAGDALGSDLAHYAALGVARVSLGSTPMRLVQRTLLDAAAPLLGEGRITALRHAPPADEVDRFLG</sequence>
<dbReference type="PANTHER" id="PTHR42905">
    <property type="entry name" value="PHOSPHOENOLPYRUVATE CARBOXYLASE"/>
    <property type="match status" value="1"/>
</dbReference>